<feature type="domain" description="Glyceraldehyde 3-phosphate dehydrogenase NAD(P) binding" evidence="5">
    <location>
        <begin position="22"/>
        <end position="170"/>
    </location>
</feature>
<dbReference type="SUPFAM" id="SSF55347">
    <property type="entry name" value="Glyceraldehyde-3-phosphate dehydrogenase-like, C-terminal domain"/>
    <property type="match status" value="1"/>
</dbReference>
<proteinExistence type="inferred from homology"/>
<evidence type="ECO:0000313" key="6">
    <source>
        <dbReference type="EMBL" id="CAL5140561.1"/>
    </source>
</evidence>
<dbReference type="InterPro" id="IPR020828">
    <property type="entry name" value="GlycerAld_3-P_DH_NAD(P)-bd"/>
</dbReference>
<dbReference type="Pfam" id="PF00044">
    <property type="entry name" value="Gp_dh_N"/>
    <property type="match status" value="1"/>
</dbReference>
<comment type="catalytic activity">
    <reaction evidence="3">
        <text>D-glyceraldehyde 3-phosphate + phosphate + NAD(+) = (2R)-3-phospho-glyceroyl phosphate + NADH + H(+)</text>
        <dbReference type="Rhea" id="RHEA:10300"/>
        <dbReference type="ChEBI" id="CHEBI:15378"/>
        <dbReference type="ChEBI" id="CHEBI:43474"/>
        <dbReference type="ChEBI" id="CHEBI:57540"/>
        <dbReference type="ChEBI" id="CHEBI:57604"/>
        <dbReference type="ChEBI" id="CHEBI:57945"/>
        <dbReference type="ChEBI" id="CHEBI:59776"/>
        <dbReference type="EC" id="1.2.1.12"/>
    </reaction>
</comment>
<comment type="similarity">
    <text evidence="1">Belongs to the glyceraldehyde-3-phosphate dehydrogenase family.</text>
</comment>
<evidence type="ECO:0000313" key="7">
    <source>
        <dbReference type="Proteomes" id="UP001497525"/>
    </source>
</evidence>
<dbReference type="InterPro" id="IPR036291">
    <property type="entry name" value="NAD(P)-bd_dom_sf"/>
</dbReference>
<dbReference type="GO" id="GO:0005829">
    <property type="term" value="C:cytosol"/>
    <property type="evidence" value="ECO:0007669"/>
    <property type="project" value="TreeGrafter"/>
</dbReference>
<accession>A0AAV2TU17</accession>
<dbReference type="SMART" id="SM00846">
    <property type="entry name" value="Gp_dh_N"/>
    <property type="match status" value="1"/>
</dbReference>
<dbReference type="PANTHER" id="PTHR10836:SF136">
    <property type="entry name" value="DEHYDROGENASE, PUTATIVE-RELATED"/>
    <property type="match status" value="1"/>
</dbReference>
<dbReference type="GO" id="GO:0006096">
    <property type="term" value="P:glycolytic process"/>
    <property type="evidence" value="ECO:0007669"/>
    <property type="project" value="TreeGrafter"/>
</dbReference>
<evidence type="ECO:0000256" key="2">
    <source>
        <dbReference type="ARBA" id="ARBA00023002"/>
    </source>
</evidence>
<dbReference type="EMBL" id="CAXLJL010000745">
    <property type="protein sequence ID" value="CAL5140561.1"/>
    <property type="molecule type" value="Genomic_DNA"/>
</dbReference>
<dbReference type="Pfam" id="PF02800">
    <property type="entry name" value="Gp_dh_C"/>
    <property type="match status" value="1"/>
</dbReference>
<name>A0AAV2TU17_CALDB</name>
<dbReference type="SUPFAM" id="SSF51735">
    <property type="entry name" value="NAD(P)-binding Rossmann-fold domains"/>
    <property type="match status" value="1"/>
</dbReference>
<evidence type="ECO:0000259" key="5">
    <source>
        <dbReference type="SMART" id="SM00846"/>
    </source>
</evidence>
<dbReference type="Gene3D" id="3.40.50.720">
    <property type="entry name" value="NAD(P)-binding Rossmann-like Domain"/>
    <property type="match status" value="1"/>
</dbReference>
<dbReference type="AlphaFoldDB" id="A0AAV2TU17"/>
<dbReference type="InterPro" id="IPR020829">
    <property type="entry name" value="GlycerAld_3-P_DH_cat"/>
</dbReference>
<dbReference type="Gene3D" id="3.30.360.10">
    <property type="entry name" value="Dihydrodipicolinate Reductase, domain 2"/>
    <property type="match status" value="1"/>
</dbReference>
<gene>
    <name evidence="6" type="ORF">CDAUBV1_LOCUS15870</name>
</gene>
<comment type="caution">
    <text evidence="6">The sequence shown here is derived from an EMBL/GenBank/DDBJ whole genome shotgun (WGS) entry which is preliminary data.</text>
</comment>
<evidence type="ECO:0000256" key="4">
    <source>
        <dbReference type="SAM" id="MobiDB-lite"/>
    </source>
</evidence>
<dbReference type="GO" id="GO:0051287">
    <property type="term" value="F:NAD binding"/>
    <property type="evidence" value="ECO:0007669"/>
    <property type="project" value="InterPro"/>
</dbReference>
<feature type="compositionally biased region" description="Low complexity" evidence="4">
    <location>
        <begin position="342"/>
        <end position="353"/>
    </location>
</feature>
<evidence type="ECO:0000256" key="1">
    <source>
        <dbReference type="ARBA" id="ARBA00007406"/>
    </source>
</evidence>
<protein>
    <recommendedName>
        <fullName evidence="5">Glyceraldehyde 3-phosphate dehydrogenase NAD(P) binding domain-containing protein</fullName>
    </recommendedName>
</protein>
<dbReference type="PANTHER" id="PTHR10836">
    <property type="entry name" value="GLYCERALDEHYDE 3-PHOSPHATE DEHYDROGENASE"/>
    <property type="match status" value="1"/>
</dbReference>
<dbReference type="Proteomes" id="UP001497525">
    <property type="component" value="Unassembled WGS sequence"/>
</dbReference>
<organism evidence="6 7">
    <name type="scientific">Calicophoron daubneyi</name>
    <name type="common">Rumen fluke</name>
    <name type="synonym">Paramphistomum daubneyi</name>
    <dbReference type="NCBI Taxonomy" id="300641"/>
    <lineage>
        <taxon>Eukaryota</taxon>
        <taxon>Metazoa</taxon>
        <taxon>Spiralia</taxon>
        <taxon>Lophotrochozoa</taxon>
        <taxon>Platyhelminthes</taxon>
        <taxon>Trematoda</taxon>
        <taxon>Digenea</taxon>
        <taxon>Plagiorchiida</taxon>
        <taxon>Pronocephalata</taxon>
        <taxon>Paramphistomoidea</taxon>
        <taxon>Paramphistomidae</taxon>
        <taxon>Calicophoron</taxon>
    </lineage>
</organism>
<evidence type="ECO:0000256" key="3">
    <source>
        <dbReference type="ARBA" id="ARBA00047698"/>
    </source>
</evidence>
<feature type="region of interest" description="Disordered" evidence="4">
    <location>
        <begin position="329"/>
        <end position="354"/>
    </location>
</feature>
<sequence length="442" mass="48584">MYAKWRQFVGDPLMPKEWPHRVRIGLNGFDSLARMLLRCSLDDKRGIDVVAINEPTLTPEQMLYLIKYDTSNGPFRGFVRNQVIVCPPKSDKRGEYCSIEIAGRLIGVFHEVEAEKIPWDWLDVEYVLETTGKLTRLSEALKHVEGGRARKVLVVGDAVDIPLLMYPISCRGYQRGTSIVASGSSIAHAVATIVSIIETSCAMEECIVTILLPAGAQQNLVDGPTKNPRSWRLGRSAMQSIIPGRCPDVVQSVIQAIPSLQGRLDAIVMHVPTFSGAVVDLTCRSRVTVGSVSEVIDQITRSTLLEKYNSLHSTTQPFIKSECDLKKPRPVSAASMPTSLDVSNSERSNSVSSAIGTGRADISQAIQMPHDLTSIMVPLKKEDAFVSTDATGKHTLSLLSMDCCICLPAGHIMKFVSWFDPCASYCERILDTVVFMRGVDET</sequence>
<dbReference type="GO" id="GO:0004365">
    <property type="term" value="F:glyceraldehyde-3-phosphate dehydrogenase (NAD+) (phosphorylating) activity"/>
    <property type="evidence" value="ECO:0007669"/>
    <property type="project" value="UniProtKB-EC"/>
</dbReference>
<keyword evidence="2" id="KW-0560">Oxidoreductase</keyword>
<dbReference type="InterPro" id="IPR020831">
    <property type="entry name" value="GlycerAld/Erythrose_P_DH"/>
</dbReference>
<reference evidence="6" key="1">
    <citation type="submission" date="2024-06" db="EMBL/GenBank/DDBJ databases">
        <authorList>
            <person name="Liu X."/>
            <person name="Lenzi L."/>
            <person name="Haldenby T S."/>
            <person name="Uol C."/>
        </authorList>
    </citation>
    <scope>NUCLEOTIDE SEQUENCE</scope>
</reference>